<organism evidence="3 4">
    <name type="scientific">Xanthomonas pisi</name>
    <dbReference type="NCBI Taxonomy" id="56457"/>
    <lineage>
        <taxon>Bacteria</taxon>
        <taxon>Pseudomonadati</taxon>
        <taxon>Pseudomonadota</taxon>
        <taxon>Gammaproteobacteria</taxon>
        <taxon>Lysobacterales</taxon>
        <taxon>Lysobacteraceae</taxon>
        <taxon>Xanthomonas</taxon>
    </lineage>
</organism>
<evidence type="ECO:0000256" key="1">
    <source>
        <dbReference type="SAM" id="MobiDB-lite"/>
    </source>
</evidence>
<accession>A0A2S7CYB1</accession>
<reference evidence="4" key="1">
    <citation type="submission" date="2016-08" db="EMBL/GenBank/DDBJ databases">
        <authorList>
            <person name="Merda D."/>
            <person name="Briand M."/>
            <person name="Taghouti G."/>
            <person name="Carrere S."/>
            <person name="Gouzy J."/>
            <person name="Portier P."/>
            <person name="Jacques M.-A."/>
            <person name="Fischer-Le Saux M."/>
        </authorList>
    </citation>
    <scope>NUCLEOTIDE SEQUENCE [LARGE SCALE GENOMIC DNA]</scope>
    <source>
        <strain evidence="4">CFBP4643</strain>
    </source>
</reference>
<proteinExistence type="predicted"/>
<dbReference type="EMBL" id="MDEI01000021">
    <property type="protein sequence ID" value="PPU66459.1"/>
    <property type="molecule type" value="Genomic_DNA"/>
</dbReference>
<evidence type="ECO:0000313" key="4">
    <source>
        <dbReference type="Proteomes" id="UP000238191"/>
    </source>
</evidence>
<dbReference type="AlphaFoldDB" id="A0A2S7CYB1"/>
<keyword evidence="2" id="KW-0472">Membrane</keyword>
<dbReference type="Proteomes" id="UP000238191">
    <property type="component" value="Unassembled WGS sequence"/>
</dbReference>
<gene>
    <name evidence="3" type="ORF">XpiCFBP4643_19045</name>
</gene>
<name>A0A2S7CYB1_9XANT</name>
<keyword evidence="2" id="KW-0812">Transmembrane</keyword>
<feature type="region of interest" description="Disordered" evidence="1">
    <location>
        <begin position="111"/>
        <end position="139"/>
    </location>
</feature>
<evidence type="ECO:0000313" key="3">
    <source>
        <dbReference type="EMBL" id="PPU66459.1"/>
    </source>
</evidence>
<protein>
    <submittedName>
        <fullName evidence="3">Uncharacterized protein</fullName>
    </submittedName>
</protein>
<comment type="caution">
    <text evidence="3">The sequence shown here is derived from an EMBL/GenBank/DDBJ whole genome shotgun (WGS) entry which is preliminary data.</text>
</comment>
<feature type="transmembrane region" description="Helical" evidence="2">
    <location>
        <begin position="298"/>
        <end position="319"/>
    </location>
</feature>
<keyword evidence="4" id="KW-1185">Reference proteome</keyword>
<keyword evidence="2" id="KW-1133">Transmembrane helix</keyword>
<evidence type="ECO:0000256" key="2">
    <source>
        <dbReference type="SAM" id="Phobius"/>
    </source>
</evidence>
<sequence length="376" mass="39997">MIAAVLAVAKLIADKESKISDFRKDWINSYRAALSEMLGEAYVIAGRIRIRAKHAQFAKANRTDARSAAGGATIAPAAGTTSSNSVGAGSHTTLLTGSLVQVVVTVSKASPPEVASPATAQPSVVEPDHSSGSDVAAGALAEESEEEGLLSAEEILDLEQELTSHWNTLRKAHRTVLLHMNFNETAWGTRALGEGTNHRAKAASVWQSIVSSCGVVDQDKAATAYDASKNGDPSGAAVLLVDQLEDLVGKLLGEYHVVGGKARYEEIKKAIDCSTLLGNLVLKPEWNRIKSGEPKFKFVVFGLWALALSGSVALLYSSLSPRKAQEPAMPTTIIVQVKEKRYVEPLTCPKIIALGEEWTARGPISSNLPWCHPPGI</sequence>